<reference evidence="3" key="1">
    <citation type="journal article" date="2011" name="Genome Res.">
        <title>Phylogeny-wide analysis of social amoeba genomes highlights ancient origins for complex intercellular communication.</title>
        <authorList>
            <person name="Heidel A.J."/>
            <person name="Lawal H.M."/>
            <person name="Felder M."/>
            <person name="Schilde C."/>
            <person name="Helps N.R."/>
            <person name="Tunggal B."/>
            <person name="Rivero F."/>
            <person name="John U."/>
            <person name="Schleicher M."/>
            <person name="Eichinger L."/>
            <person name="Platzer M."/>
            <person name="Noegel A.A."/>
            <person name="Schaap P."/>
            <person name="Gloeckner G."/>
        </authorList>
    </citation>
    <scope>NUCLEOTIDE SEQUENCE [LARGE SCALE GENOMIC DNA]</scope>
    <source>
        <strain evidence="3">SH3</strain>
    </source>
</reference>
<organism evidence="2 3">
    <name type="scientific">Cavenderia fasciculata</name>
    <name type="common">Slime mold</name>
    <name type="synonym">Dictyostelium fasciculatum</name>
    <dbReference type="NCBI Taxonomy" id="261658"/>
    <lineage>
        <taxon>Eukaryota</taxon>
        <taxon>Amoebozoa</taxon>
        <taxon>Evosea</taxon>
        <taxon>Eumycetozoa</taxon>
        <taxon>Dictyostelia</taxon>
        <taxon>Acytosteliales</taxon>
        <taxon>Cavenderiaceae</taxon>
        <taxon>Cavenderia</taxon>
    </lineage>
</organism>
<evidence type="ECO:0000313" key="3">
    <source>
        <dbReference type="Proteomes" id="UP000007797"/>
    </source>
</evidence>
<gene>
    <name evidence="2" type="ORF">DFA_08798</name>
</gene>
<name>F4Q496_CACFS</name>
<accession>F4Q496</accession>
<dbReference type="STRING" id="1054147.F4Q496"/>
<dbReference type="EMBL" id="GL883021">
    <property type="protein sequence ID" value="EGG17798.1"/>
    <property type="molecule type" value="Genomic_DNA"/>
</dbReference>
<dbReference type="KEGG" id="dfa:DFA_08798"/>
<dbReference type="InterPro" id="IPR008614">
    <property type="entry name" value="FIBP"/>
</dbReference>
<dbReference type="PANTHER" id="PTHR13223:SF2">
    <property type="entry name" value="ACIDIC FIBROBLAST GROWTH FACTOR INTRACELLULAR-BINDING PROTEIN"/>
    <property type="match status" value="1"/>
</dbReference>
<evidence type="ECO:0000256" key="1">
    <source>
        <dbReference type="SAM" id="MobiDB-lite"/>
    </source>
</evidence>
<feature type="region of interest" description="Disordered" evidence="1">
    <location>
        <begin position="375"/>
        <end position="414"/>
    </location>
</feature>
<dbReference type="AlphaFoldDB" id="F4Q496"/>
<dbReference type="RefSeq" id="XP_004356282.1">
    <property type="nucleotide sequence ID" value="XM_004356229.1"/>
</dbReference>
<evidence type="ECO:0000313" key="2">
    <source>
        <dbReference type="EMBL" id="EGG17798.1"/>
    </source>
</evidence>
<dbReference type="Pfam" id="PF05427">
    <property type="entry name" value="FIBP"/>
    <property type="match status" value="1"/>
</dbReference>
<dbReference type="OrthoDB" id="16955at2759"/>
<feature type="compositionally biased region" description="Low complexity" evidence="1">
    <location>
        <begin position="399"/>
        <end position="414"/>
    </location>
</feature>
<proteinExistence type="predicted"/>
<sequence>MEEQYGKTKILFDTFVCDPIPVNRFIYRSWLEGLTEKETAARRDSIEKSLISPLNQSISGVSTSALSSLLPNTFVNNNNNNVSSNNLQQTSSSNINNNNNNNTSMINTTTMITNTNMIPGSSSNSNNNSLNSTSTNIATTATWQQLLEETEDQFRNFSLLRNVLEHPKTLSPHSMFQVDPTSRRLLIEGYYDFDDTFIRELIGRKLTSGQRRDLDDTSEKLRIRLSTCERQFDNLKRISRLVFANIKSSPIDLIINEFCLSRDLSKKYIKILFLCFHRIDISHKRIQPLNTGDLMKLAEIVMNNWGDPLRSYSMELEIKLKEDVRDLKVYLSKDIPERYLKMIKAKYQNPSSSSVGQSPKINSSLNLPSPLLMNQQQQPMTTTTTTTSTSNLGQSVQPTPSTQSNNTSLNNSNSFINTPSSVSSAIPPLPTSAFSLAQHVPAIVGADKLKALEDIIEKIVDPLLRIGMTTNEADTFFVFLRESFLPDNLGLTLRHKDRLV</sequence>
<dbReference type="GO" id="GO:0005634">
    <property type="term" value="C:nucleus"/>
    <property type="evidence" value="ECO:0007669"/>
    <property type="project" value="TreeGrafter"/>
</dbReference>
<protein>
    <submittedName>
        <fullName evidence="2">Uncharacterized protein</fullName>
    </submittedName>
</protein>
<dbReference type="PANTHER" id="PTHR13223">
    <property type="entry name" value="ACIDIC FIBROBLAST GROWTH FACTOR INTRACELLULAR BINDING PROTEIN"/>
    <property type="match status" value="1"/>
</dbReference>
<keyword evidence="3" id="KW-1185">Reference proteome</keyword>
<dbReference type="OMA" id="YSMELEI"/>
<dbReference type="Proteomes" id="UP000007797">
    <property type="component" value="Unassembled WGS sequence"/>
</dbReference>
<feature type="region of interest" description="Disordered" evidence="1">
    <location>
        <begin position="80"/>
        <end position="99"/>
    </location>
</feature>
<feature type="compositionally biased region" description="Low complexity" evidence="1">
    <location>
        <begin position="375"/>
        <end position="392"/>
    </location>
</feature>
<dbReference type="GeneID" id="14869376"/>